<keyword evidence="3" id="KW-1185">Reference proteome</keyword>
<reference evidence="2 3" key="1">
    <citation type="submission" date="2024-11" db="EMBL/GenBank/DDBJ databases">
        <title>Chromosome-level genome assembly of the freshwater bivalve Anodonta woodiana.</title>
        <authorList>
            <person name="Chen X."/>
        </authorList>
    </citation>
    <scope>NUCLEOTIDE SEQUENCE [LARGE SCALE GENOMIC DNA]</scope>
    <source>
        <strain evidence="2">MN2024</strain>
        <tissue evidence="2">Gills</tissue>
    </source>
</reference>
<proteinExistence type="predicted"/>
<gene>
    <name evidence="1" type="ORF">ACJMK2_023638</name>
    <name evidence="2" type="ORF">ACJMK2_023793</name>
</gene>
<protein>
    <submittedName>
        <fullName evidence="2">Uncharacterized protein</fullName>
    </submittedName>
</protein>
<dbReference type="EMBL" id="JBJQND010000019">
    <property type="protein sequence ID" value="KAL3832120.1"/>
    <property type="molecule type" value="Genomic_DNA"/>
</dbReference>
<accession>A0ABD3T6B6</accession>
<comment type="caution">
    <text evidence="2">The sequence shown here is derived from an EMBL/GenBank/DDBJ whole genome shotgun (WGS) entry which is preliminary data.</text>
</comment>
<evidence type="ECO:0000313" key="1">
    <source>
        <dbReference type="EMBL" id="KAL3831950.1"/>
    </source>
</evidence>
<name>A0ABD3T6B6_SINWO</name>
<evidence type="ECO:0000313" key="3">
    <source>
        <dbReference type="Proteomes" id="UP001634394"/>
    </source>
</evidence>
<organism evidence="2 3">
    <name type="scientific">Sinanodonta woodiana</name>
    <name type="common">Chinese pond mussel</name>
    <name type="synonym">Anodonta woodiana</name>
    <dbReference type="NCBI Taxonomy" id="1069815"/>
    <lineage>
        <taxon>Eukaryota</taxon>
        <taxon>Metazoa</taxon>
        <taxon>Spiralia</taxon>
        <taxon>Lophotrochozoa</taxon>
        <taxon>Mollusca</taxon>
        <taxon>Bivalvia</taxon>
        <taxon>Autobranchia</taxon>
        <taxon>Heteroconchia</taxon>
        <taxon>Palaeoheterodonta</taxon>
        <taxon>Unionida</taxon>
        <taxon>Unionoidea</taxon>
        <taxon>Unionidae</taxon>
        <taxon>Unioninae</taxon>
        <taxon>Sinanodonta</taxon>
    </lineage>
</organism>
<sequence length="86" mass="9401">MVQCSCYKLYIKGETCPSGHATDCRLTVCTGPEWVLACVDGVCTCSHTGDGSHTCRDNGECGHGRDCPNNQHWRCIQGNCHCTHQN</sequence>
<dbReference type="AlphaFoldDB" id="A0ABD3T6B6"/>
<dbReference type="EMBL" id="JBJQND010000019">
    <property type="protein sequence ID" value="KAL3831950.1"/>
    <property type="molecule type" value="Genomic_DNA"/>
</dbReference>
<evidence type="ECO:0000313" key="2">
    <source>
        <dbReference type="EMBL" id="KAL3832120.1"/>
    </source>
</evidence>
<dbReference type="Proteomes" id="UP001634394">
    <property type="component" value="Unassembled WGS sequence"/>
</dbReference>